<name>A0A5N8VFR7_9ACTN</name>
<evidence type="ECO:0000256" key="10">
    <source>
        <dbReference type="ARBA" id="ARBA00057735"/>
    </source>
</evidence>
<organism evidence="15 16">
    <name type="scientific">Streptomyces adustus</name>
    <dbReference type="NCBI Taxonomy" id="1609272"/>
    <lineage>
        <taxon>Bacteria</taxon>
        <taxon>Bacillati</taxon>
        <taxon>Actinomycetota</taxon>
        <taxon>Actinomycetes</taxon>
        <taxon>Kitasatosporales</taxon>
        <taxon>Streptomycetaceae</taxon>
        <taxon>Streptomyces</taxon>
    </lineage>
</organism>
<dbReference type="InterPro" id="IPR018094">
    <property type="entry name" value="Thymidylate_kinase"/>
</dbReference>
<evidence type="ECO:0000313" key="16">
    <source>
        <dbReference type="Proteomes" id="UP000325849"/>
    </source>
</evidence>
<dbReference type="PROSITE" id="PS01331">
    <property type="entry name" value="THYMIDYLATE_KINASE"/>
    <property type="match status" value="1"/>
</dbReference>
<dbReference type="InterPro" id="IPR011701">
    <property type="entry name" value="MFS"/>
</dbReference>
<dbReference type="Pfam" id="PF07690">
    <property type="entry name" value="MFS_1"/>
    <property type="match status" value="1"/>
</dbReference>
<keyword evidence="13" id="KW-0812">Transmembrane</keyword>
<dbReference type="OrthoDB" id="9774907at2"/>
<feature type="binding site" evidence="11">
    <location>
        <begin position="516"/>
        <end position="523"/>
    </location>
    <ligand>
        <name>ATP</name>
        <dbReference type="ChEBI" id="CHEBI:30616"/>
    </ligand>
</feature>
<feature type="compositionally biased region" description="Low complexity" evidence="12">
    <location>
        <begin position="925"/>
        <end position="937"/>
    </location>
</feature>
<feature type="region of interest" description="Disordered" evidence="12">
    <location>
        <begin position="770"/>
        <end position="834"/>
    </location>
</feature>
<feature type="transmembrane region" description="Helical" evidence="13">
    <location>
        <begin position="204"/>
        <end position="232"/>
    </location>
</feature>
<dbReference type="Gene3D" id="3.40.50.300">
    <property type="entry name" value="P-loop containing nucleotide triphosphate hydrolases"/>
    <property type="match status" value="1"/>
</dbReference>
<evidence type="ECO:0000256" key="4">
    <source>
        <dbReference type="ARBA" id="ARBA00022679"/>
    </source>
</evidence>
<comment type="similarity">
    <text evidence="1 11">Belongs to the thymidylate kinase family.</text>
</comment>
<dbReference type="InterPro" id="IPR018095">
    <property type="entry name" value="Thymidylate_kin_CS"/>
</dbReference>
<evidence type="ECO:0000256" key="5">
    <source>
        <dbReference type="ARBA" id="ARBA00022727"/>
    </source>
</evidence>
<evidence type="ECO:0000256" key="11">
    <source>
        <dbReference type="HAMAP-Rule" id="MF_00165"/>
    </source>
</evidence>
<keyword evidence="6 11" id="KW-0547">Nucleotide-binding</keyword>
<feature type="transmembrane region" description="Helical" evidence="13">
    <location>
        <begin position="452"/>
        <end position="477"/>
    </location>
</feature>
<feature type="transmembrane region" description="Helical" evidence="13">
    <location>
        <begin position="380"/>
        <end position="399"/>
    </location>
</feature>
<protein>
    <recommendedName>
        <fullName evidence="3 11">Thymidylate kinase</fullName>
        <ecNumber evidence="2 11">2.7.4.9</ecNumber>
    </recommendedName>
    <alternativeName>
        <fullName evidence="11">dTMP kinase</fullName>
    </alternativeName>
</protein>
<comment type="caution">
    <text evidence="15">The sequence shown here is derived from an EMBL/GenBank/DDBJ whole genome shotgun (WGS) entry which is preliminary data.</text>
</comment>
<dbReference type="InterPro" id="IPR027417">
    <property type="entry name" value="P-loop_NTPase"/>
</dbReference>
<evidence type="ECO:0000256" key="7">
    <source>
        <dbReference type="ARBA" id="ARBA00022777"/>
    </source>
</evidence>
<feature type="transmembrane region" description="Helical" evidence="13">
    <location>
        <begin position="325"/>
        <end position="344"/>
    </location>
</feature>
<dbReference type="PANTHER" id="PTHR10344">
    <property type="entry name" value="THYMIDYLATE KINASE"/>
    <property type="match status" value="1"/>
</dbReference>
<dbReference type="GO" id="GO:0005524">
    <property type="term" value="F:ATP binding"/>
    <property type="evidence" value="ECO:0007669"/>
    <property type="project" value="UniProtKB-UniRule"/>
</dbReference>
<dbReference type="SUPFAM" id="SSF103473">
    <property type="entry name" value="MFS general substrate transporter"/>
    <property type="match status" value="1"/>
</dbReference>
<feature type="transmembrane region" description="Helical" evidence="13">
    <location>
        <begin position="42"/>
        <end position="66"/>
    </location>
</feature>
<dbReference type="Gene3D" id="1.20.1250.20">
    <property type="entry name" value="MFS general substrate transporter like domains"/>
    <property type="match status" value="1"/>
</dbReference>
<feature type="transmembrane region" description="Helical" evidence="13">
    <location>
        <begin position="78"/>
        <end position="106"/>
    </location>
</feature>
<dbReference type="AlphaFoldDB" id="A0A5N8VFR7"/>
<feature type="compositionally biased region" description="Low complexity" evidence="12">
    <location>
        <begin position="864"/>
        <end position="906"/>
    </location>
</feature>
<dbReference type="InterPro" id="IPR039430">
    <property type="entry name" value="Thymidylate_kin-like_dom"/>
</dbReference>
<feature type="transmembrane region" description="Helical" evidence="13">
    <location>
        <begin position="238"/>
        <end position="259"/>
    </location>
</feature>
<evidence type="ECO:0000256" key="1">
    <source>
        <dbReference type="ARBA" id="ARBA00009776"/>
    </source>
</evidence>
<feature type="transmembrane region" description="Helical" evidence="13">
    <location>
        <begin position="420"/>
        <end position="440"/>
    </location>
</feature>
<gene>
    <name evidence="11" type="primary">tmk</name>
    <name evidence="15" type="ORF">FNH09_23410</name>
</gene>
<dbReference type="HAMAP" id="MF_00165">
    <property type="entry name" value="Thymidylate_kinase"/>
    <property type="match status" value="1"/>
</dbReference>
<evidence type="ECO:0000256" key="6">
    <source>
        <dbReference type="ARBA" id="ARBA00022741"/>
    </source>
</evidence>
<keyword evidence="16" id="KW-1185">Reference proteome</keyword>
<evidence type="ECO:0000256" key="8">
    <source>
        <dbReference type="ARBA" id="ARBA00022840"/>
    </source>
</evidence>
<dbReference type="GO" id="GO:0006233">
    <property type="term" value="P:dTDP biosynthetic process"/>
    <property type="evidence" value="ECO:0007669"/>
    <property type="project" value="InterPro"/>
</dbReference>
<evidence type="ECO:0000256" key="13">
    <source>
        <dbReference type="SAM" id="Phobius"/>
    </source>
</evidence>
<proteinExistence type="inferred from homology"/>
<evidence type="ECO:0000256" key="2">
    <source>
        <dbReference type="ARBA" id="ARBA00012980"/>
    </source>
</evidence>
<dbReference type="SUPFAM" id="SSF52540">
    <property type="entry name" value="P-loop containing nucleoside triphosphate hydrolases"/>
    <property type="match status" value="1"/>
</dbReference>
<dbReference type="EC" id="2.7.4.9" evidence="2 11"/>
<evidence type="ECO:0000259" key="14">
    <source>
        <dbReference type="Pfam" id="PF02223"/>
    </source>
</evidence>
<keyword evidence="8 11" id="KW-0067">ATP-binding</keyword>
<dbReference type="NCBIfam" id="TIGR00041">
    <property type="entry name" value="DTMP_kinase"/>
    <property type="match status" value="1"/>
</dbReference>
<evidence type="ECO:0000313" key="15">
    <source>
        <dbReference type="EMBL" id="MPY34087.1"/>
    </source>
</evidence>
<feature type="transmembrane region" description="Helical" evidence="13">
    <location>
        <begin position="293"/>
        <end position="313"/>
    </location>
</feature>
<keyword evidence="13" id="KW-1133">Transmembrane helix</keyword>
<keyword evidence="7 11" id="KW-0418">Kinase</keyword>
<dbReference type="GO" id="GO:0022857">
    <property type="term" value="F:transmembrane transporter activity"/>
    <property type="evidence" value="ECO:0007669"/>
    <property type="project" value="InterPro"/>
</dbReference>
<evidence type="ECO:0000256" key="9">
    <source>
        <dbReference type="ARBA" id="ARBA00048743"/>
    </source>
</evidence>
<evidence type="ECO:0000256" key="3">
    <source>
        <dbReference type="ARBA" id="ARBA00017144"/>
    </source>
</evidence>
<sequence length="1069" mass="113740">MTRAEQPTANHTAPDDALVADSRERAVRALLRRPQLKRLWSAQLVGGVGDILTLLVLVVLALQAAIAFGSFGGGYRGVAIAVATVFAVRILATLLFGAVLLGPLTSLTSQQGPLDRRWTMVGADGLRAALLIVAPLWIDWTPDNALAVLLVTVFVTGVAERFWTVCREGAAPALLPAPPPEGATVRPLPDHMDALRRLSLRTSFVAIPLAAATLAAASLVNNLLGAGIAWFGQHQAALASYVAAGLFAASLSVVSALELPDVRTPRARSPLEGLRRPRTAAGVDAGRTGVIPVLVFACAAIAAAVAAAVAVSVLHAKDLGGGPVLYGLLVLALTGGVVVGIRTAQAFLPTLSRRRLLSLTVAFTGVALLAAGLVPDVTSVLLIVALAGVGAGVSANTGHTLLDQETEDSRRARTTEHLHAVVRVCVALGAVIAPLVAALIGPHRLENGKFVFAHGGAAFTLMLVGALLLPVAALVLAKVDDRSGVPLRLDLRDALLGGDDPEQAPATGGFFIALEGGDGAGKSTQADALADWIRAKGHEVVLTREPGATPVGKRLRSILLDVSSAGLSHRAEALLYAADRAEHVDTVVRPALERGAVVISDRYIDSSVAYQGAGRDLSPTEIARISRWATNGLVPHLTVLLDVSPEAARERFTEAPDRLESEPAEFHARVRSGFLTLAAADPGRYLVVDAAQEPEAVTAVVRHRLDQMLPLSEAEVKAAEEARRKAEEEARRKAEEEAARKAEEERLERERQAQLERLRAEEAERKQRELEEAQRREAERQAEEARQRAEEAHRRAEEERARLLAEEKLRAEEEARRRAEEERRRKQAEEEARLRAEAEARRLEKQRKAEEALLRAEAARRAAEQATAAAQAGPQPKAPSAAAVTPEAATVPTPVVKPAPAAGGPVDETTVLPRVRERDAEDPRSSGAGSSTGSEAEVTAELPQPPVPPGAADETTVLPPVAPGAADETAVLPAVRGEDLADRVPSGYFRDEPSQEPRARQADRGDDRTRELPQIDEDGAPRRRPRPDWAEETPLDDLPTLADELLGPRGDEDEGYGDQPGRRRGGRGR</sequence>
<dbReference type="Pfam" id="PF17380">
    <property type="entry name" value="DUF5401"/>
    <property type="match status" value="1"/>
</dbReference>
<evidence type="ECO:0000256" key="12">
    <source>
        <dbReference type="SAM" id="MobiDB-lite"/>
    </source>
</evidence>
<keyword evidence="4 11" id="KW-0808">Transferase</keyword>
<dbReference type="GO" id="GO:0004798">
    <property type="term" value="F:dTMP kinase activity"/>
    <property type="evidence" value="ECO:0007669"/>
    <property type="project" value="UniProtKB-UniRule"/>
</dbReference>
<feature type="transmembrane region" description="Helical" evidence="13">
    <location>
        <begin position="356"/>
        <end position="374"/>
    </location>
</feature>
<comment type="function">
    <text evidence="10 11">Phosphorylation of dTMP to form dTDP in both de novo and salvage pathways of dTTP synthesis.</text>
</comment>
<dbReference type="EMBL" id="VJZD01000099">
    <property type="protein sequence ID" value="MPY34087.1"/>
    <property type="molecule type" value="Genomic_DNA"/>
</dbReference>
<dbReference type="GO" id="GO:0006227">
    <property type="term" value="P:dUDP biosynthetic process"/>
    <property type="evidence" value="ECO:0007669"/>
    <property type="project" value="TreeGrafter"/>
</dbReference>
<feature type="domain" description="Thymidylate kinase-like" evidence="14">
    <location>
        <begin position="514"/>
        <end position="698"/>
    </location>
</feature>
<dbReference type="Pfam" id="PF02223">
    <property type="entry name" value="Thymidylate_kin"/>
    <property type="match status" value="1"/>
</dbReference>
<keyword evidence="13" id="KW-0472">Membrane</keyword>
<reference evidence="15 16" key="1">
    <citation type="submission" date="2019-07" db="EMBL/GenBank/DDBJ databases">
        <title>New species of Amycolatopsis and Streptomyces.</title>
        <authorList>
            <person name="Duangmal K."/>
            <person name="Teo W.F.A."/>
            <person name="Lipun K."/>
        </authorList>
    </citation>
    <scope>NUCLEOTIDE SEQUENCE [LARGE SCALE GENOMIC DNA]</scope>
    <source>
        <strain evidence="15 16">NBRC 109810</strain>
    </source>
</reference>
<dbReference type="CDD" id="cd01672">
    <property type="entry name" value="TMPK"/>
    <property type="match status" value="1"/>
</dbReference>
<dbReference type="PANTHER" id="PTHR10344:SF4">
    <property type="entry name" value="UMP-CMP KINASE 2, MITOCHONDRIAL"/>
    <property type="match status" value="1"/>
</dbReference>
<dbReference type="GO" id="GO:0006235">
    <property type="term" value="P:dTTP biosynthetic process"/>
    <property type="evidence" value="ECO:0007669"/>
    <property type="project" value="UniProtKB-UniRule"/>
</dbReference>
<feature type="region of interest" description="Disordered" evidence="12">
    <location>
        <begin position="854"/>
        <end position="1069"/>
    </location>
</feature>
<dbReference type="CDD" id="cd06173">
    <property type="entry name" value="MFS_MefA_like"/>
    <property type="match status" value="1"/>
</dbReference>
<dbReference type="Proteomes" id="UP000325849">
    <property type="component" value="Unassembled WGS sequence"/>
</dbReference>
<feature type="compositionally biased region" description="Basic and acidic residues" evidence="12">
    <location>
        <begin position="914"/>
        <end position="924"/>
    </location>
</feature>
<dbReference type="InterPro" id="IPR036259">
    <property type="entry name" value="MFS_trans_sf"/>
</dbReference>
<comment type="catalytic activity">
    <reaction evidence="9 11">
        <text>dTMP + ATP = dTDP + ADP</text>
        <dbReference type="Rhea" id="RHEA:13517"/>
        <dbReference type="ChEBI" id="CHEBI:30616"/>
        <dbReference type="ChEBI" id="CHEBI:58369"/>
        <dbReference type="ChEBI" id="CHEBI:63528"/>
        <dbReference type="ChEBI" id="CHEBI:456216"/>
        <dbReference type="EC" id="2.7.4.9"/>
    </reaction>
</comment>
<dbReference type="FunFam" id="3.40.50.300:FF:000225">
    <property type="entry name" value="Thymidylate kinase"/>
    <property type="match status" value="1"/>
</dbReference>
<dbReference type="RefSeq" id="WP_152891171.1">
    <property type="nucleotide sequence ID" value="NZ_VJZD01000099.1"/>
</dbReference>
<feature type="compositionally biased region" description="Basic and acidic residues" evidence="12">
    <location>
        <begin position="989"/>
        <end position="1013"/>
    </location>
</feature>
<keyword evidence="5 11" id="KW-0545">Nucleotide biosynthesis</keyword>
<dbReference type="GO" id="GO:0005829">
    <property type="term" value="C:cytosol"/>
    <property type="evidence" value="ECO:0007669"/>
    <property type="project" value="TreeGrafter"/>
</dbReference>
<feature type="compositionally biased region" description="Basic and acidic residues" evidence="12">
    <location>
        <begin position="854"/>
        <end position="863"/>
    </location>
</feature>
<accession>A0A5N8VFR7</accession>